<keyword evidence="8" id="KW-0812">Transmembrane</keyword>
<dbReference type="EC" id="3.4.19.9" evidence="7"/>
<evidence type="ECO:0000256" key="1">
    <source>
        <dbReference type="ARBA" id="ARBA00004239"/>
    </source>
</evidence>
<dbReference type="FunFam" id="3.40.50.880:FF:000024">
    <property type="entry name" value="Folate gamma-glutamyl hydrolase"/>
    <property type="match status" value="1"/>
</dbReference>
<dbReference type="InterPro" id="IPR011697">
    <property type="entry name" value="Peptidase_C26"/>
</dbReference>
<keyword evidence="3" id="KW-0964">Secreted</keyword>
<dbReference type="Proteomes" id="UP000549394">
    <property type="component" value="Unassembled WGS sequence"/>
</dbReference>
<protein>
    <recommendedName>
        <fullName evidence="7">folate gamma-glutamyl hydrolase</fullName>
        <ecNumber evidence="7">3.4.19.9</ecNumber>
    </recommendedName>
</protein>
<evidence type="ECO:0000256" key="2">
    <source>
        <dbReference type="ARBA" id="ARBA00011083"/>
    </source>
</evidence>
<evidence type="ECO:0000256" key="7">
    <source>
        <dbReference type="PROSITE-ProRule" id="PRU00607"/>
    </source>
</evidence>
<evidence type="ECO:0000256" key="4">
    <source>
        <dbReference type="ARBA" id="ARBA00022729"/>
    </source>
</evidence>
<keyword evidence="4 9" id="KW-0732">Signal</keyword>
<feature type="active site" evidence="7">
    <location>
        <position position="231"/>
    </location>
</feature>
<feature type="signal peptide" evidence="9">
    <location>
        <begin position="1"/>
        <end position="16"/>
    </location>
</feature>
<dbReference type="InterPro" id="IPR015527">
    <property type="entry name" value="Pept_C26_g-glut_hydrolase"/>
</dbReference>
<dbReference type="PANTHER" id="PTHR11315:SF0">
    <property type="entry name" value="FOLATE GAMMA-GLUTAMYL HYDROLASE"/>
    <property type="match status" value="1"/>
</dbReference>
<sequence>MSKYFLLAFLFVGCCALNDRPIVGILFQEVDDEVKEYGESYLMSAYVTWVEESGGRVVPIKVGEDEAYYKDLFDKINGVLLPGGAVRIDNSAYEVAAEYLYKYAIKANDNGDYFPIWGTCLGMEELTFLTAKKDIMTQCSSENITVPLNFVRDFKESKLYKNAPEDAIRILKNEHVTSNFHTNCITPKVHENNYKLSNFYKILSTNIDRHGIEFVSSMEAYDYPIYGLQFHPEKNNFMFSTNKNIPHTYHAIRISQYFSNFFINETRKNNHKFPTIKEEAAALINNLRTIMLPPPAMHEDYFLPINKKSATETKSSFNDQFSLGTKKESLVSIAGAKSVAIWMGIAISCIVVIVLVLKIKTSHGKNTSEYVKLKSDETFLFGSNEQRSSLA</sequence>
<dbReference type="AlphaFoldDB" id="A0A7I8W857"/>
<dbReference type="GO" id="GO:0034722">
    <property type="term" value="F:gamma-glutamyl-peptidase activity"/>
    <property type="evidence" value="ECO:0007669"/>
    <property type="project" value="UniProtKB-UniRule"/>
</dbReference>
<feature type="transmembrane region" description="Helical" evidence="8">
    <location>
        <begin position="339"/>
        <end position="357"/>
    </location>
</feature>
<dbReference type="InterPro" id="IPR029062">
    <property type="entry name" value="Class_I_gatase-like"/>
</dbReference>
<organism evidence="10 11">
    <name type="scientific">Dimorphilus gyrociliatus</name>
    <dbReference type="NCBI Taxonomy" id="2664684"/>
    <lineage>
        <taxon>Eukaryota</taxon>
        <taxon>Metazoa</taxon>
        <taxon>Spiralia</taxon>
        <taxon>Lophotrochozoa</taxon>
        <taxon>Annelida</taxon>
        <taxon>Polychaeta</taxon>
        <taxon>Polychaeta incertae sedis</taxon>
        <taxon>Dinophilidae</taxon>
        <taxon>Dimorphilus</taxon>
    </lineage>
</organism>
<dbReference type="Pfam" id="PF07722">
    <property type="entry name" value="Peptidase_C26"/>
    <property type="match status" value="1"/>
</dbReference>
<comment type="catalytic activity">
    <reaction evidence="7">
        <text>(6S)-5,6,7,8-tetrahydrofolyl-(gamma-L-Glu)(n) + (n-1) H2O = (6S)-5,6,7,8-tetrahydrofolate + (n-1) L-glutamate</text>
        <dbReference type="Rhea" id="RHEA:56784"/>
        <dbReference type="Rhea" id="RHEA-COMP:14738"/>
        <dbReference type="ChEBI" id="CHEBI:15377"/>
        <dbReference type="ChEBI" id="CHEBI:29985"/>
        <dbReference type="ChEBI" id="CHEBI:57453"/>
        <dbReference type="ChEBI" id="CHEBI:141005"/>
        <dbReference type="EC" id="3.4.19.9"/>
    </reaction>
</comment>
<dbReference type="SUPFAM" id="SSF52317">
    <property type="entry name" value="Class I glutamine amidotransferase-like"/>
    <property type="match status" value="1"/>
</dbReference>
<keyword evidence="8" id="KW-0472">Membrane</keyword>
<evidence type="ECO:0000256" key="6">
    <source>
        <dbReference type="PIRSR" id="PIRSR615527-1"/>
    </source>
</evidence>
<feature type="chain" id="PRO_5029650933" description="folate gamma-glutamyl hydrolase" evidence="9">
    <location>
        <begin position="17"/>
        <end position="391"/>
    </location>
</feature>
<evidence type="ECO:0000313" key="11">
    <source>
        <dbReference type="Proteomes" id="UP000549394"/>
    </source>
</evidence>
<keyword evidence="11" id="KW-1185">Reference proteome</keyword>
<dbReference type="GO" id="GO:0046900">
    <property type="term" value="P:tetrahydrofolylpolyglutamate metabolic process"/>
    <property type="evidence" value="ECO:0007669"/>
    <property type="project" value="TreeGrafter"/>
</dbReference>
<proteinExistence type="inferred from homology"/>
<dbReference type="EMBL" id="CAJFCJ010000021">
    <property type="protein sequence ID" value="CAD5124476.1"/>
    <property type="molecule type" value="Genomic_DNA"/>
</dbReference>
<dbReference type="PROSITE" id="PS51275">
    <property type="entry name" value="PEPTIDASE_C26_GGH"/>
    <property type="match status" value="1"/>
</dbReference>
<dbReference type="PANTHER" id="PTHR11315">
    <property type="entry name" value="PROTEASE FAMILY C26 GAMMA-GLUTAMYL HYDROLASE"/>
    <property type="match status" value="1"/>
</dbReference>
<evidence type="ECO:0000256" key="9">
    <source>
        <dbReference type="SAM" id="SignalP"/>
    </source>
</evidence>
<dbReference type="OrthoDB" id="64220at2759"/>
<feature type="active site" description="Nucleophile" evidence="6 7">
    <location>
        <position position="120"/>
    </location>
</feature>
<comment type="subcellular location">
    <subcellularLocation>
        <location evidence="1">Secreted</location>
        <location evidence="1">Extracellular space</location>
    </subcellularLocation>
</comment>
<keyword evidence="5 7" id="KW-0378">Hydrolase</keyword>
<evidence type="ECO:0000256" key="3">
    <source>
        <dbReference type="ARBA" id="ARBA00022525"/>
    </source>
</evidence>
<dbReference type="PROSITE" id="PS51273">
    <property type="entry name" value="GATASE_TYPE_1"/>
    <property type="match status" value="1"/>
</dbReference>
<dbReference type="GO" id="GO:0005576">
    <property type="term" value="C:extracellular region"/>
    <property type="evidence" value="ECO:0007669"/>
    <property type="project" value="UniProtKB-SubCell"/>
</dbReference>
<gene>
    <name evidence="10" type="ORF">DGYR_LOCUS12012</name>
</gene>
<feature type="active site" description="Proton donor" evidence="6">
    <location>
        <position position="231"/>
    </location>
</feature>
<evidence type="ECO:0000256" key="5">
    <source>
        <dbReference type="ARBA" id="ARBA00022801"/>
    </source>
</evidence>
<accession>A0A7I8W857</accession>
<evidence type="ECO:0000256" key="8">
    <source>
        <dbReference type="SAM" id="Phobius"/>
    </source>
</evidence>
<comment type="caution">
    <text evidence="10">The sequence shown here is derived from an EMBL/GenBank/DDBJ whole genome shotgun (WGS) entry which is preliminary data.</text>
</comment>
<reference evidence="10 11" key="1">
    <citation type="submission" date="2020-08" db="EMBL/GenBank/DDBJ databases">
        <authorList>
            <person name="Hejnol A."/>
        </authorList>
    </citation>
    <scope>NUCLEOTIDE SEQUENCE [LARGE SCALE GENOMIC DNA]</scope>
</reference>
<keyword evidence="8" id="KW-1133">Transmembrane helix</keyword>
<dbReference type="Gene3D" id="3.40.50.880">
    <property type="match status" value="1"/>
</dbReference>
<comment type="similarity">
    <text evidence="2">Belongs to the peptidase C26 family.</text>
</comment>
<evidence type="ECO:0000313" key="10">
    <source>
        <dbReference type="EMBL" id="CAD5124476.1"/>
    </source>
</evidence>
<dbReference type="GO" id="GO:0005773">
    <property type="term" value="C:vacuole"/>
    <property type="evidence" value="ECO:0007669"/>
    <property type="project" value="TreeGrafter"/>
</dbReference>
<name>A0A7I8W857_9ANNE</name>